<dbReference type="InterPro" id="IPR002893">
    <property type="entry name" value="Znf_MYND"/>
</dbReference>
<evidence type="ECO:0000256" key="1">
    <source>
        <dbReference type="ARBA" id="ARBA00022723"/>
    </source>
</evidence>
<evidence type="ECO:0000313" key="9">
    <source>
        <dbReference type="Proteomes" id="UP000054266"/>
    </source>
</evidence>
<organism evidence="8 9">
    <name type="scientific">Phialophora macrospora</name>
    <dbReference type="NCBI Taxonomy" id="1851006"/>
    <lineage>
        <taxon>Eukaryota</taxon>
        <taxon>Fungi</taxon>
        <taxon>Dikarya</taxon>
        <taxon>Ascomycota</taxon>
        <taxon>Pezizomycotina</taxon>
        <taxon>Eurotiomycetes</taxon>
        <taxon>Chaetothyriomycetidae</taxon>
        <taxon>Chaetothyriales</taxon>
        <taxon>Herpotrichiellaceae</taxon>
        <taxon>Phialophora</taxon>
    </lineage>
</organism>
<evidence type="ECO:0000259" key="7">
    <source>
        <dbReference type="PROSITE" id="PS50865"/>
    </source>
</evidence>
<proteinExistence type="predicted"/>
<dbReference type="Pfam" id="PF01753">
    <property type="entry name" value="zf-MYND"/>
    <property type="match status" value="1"/>
</dbReference>
<gene>
    <name evidence="8" type="ORF">PV04_01238</name>
</gene>
<dbReference type="SUPFAM" id="SSF82199">
    <property type="entry name" value="SET domain"/>
    <property type="match status" value="1"/>
</dbReference>
<protein>
    <submittedName>
        <fullName evidence="8">Uncharacterized protein</fullName>
    </submittedName>
</protein>
<dbReference type="PANTHER" id="PTHR12197:SF251">
    <property type="entry name" value="EG:BACR7C10.4 PROTEIN"/>
    <property type="match status" value="1"/>
</dbReference>
<keyword evidence="1" id="KW-0479">Metal-binding</keyword>
<dbReference type="STRING" id="5601.A0A0D2GL60"/>
<feature type="domain" description="SET" evidence="6">
    <location>
        <begin position="62"/>
        <end position="326"/>
    </location>
</feature>
<sequence>MEFAAGPAPSQISPVQNVESIKDKRSEHGKNNEKDAGSTENNEILDATNHCCLAEVGEKLPNTMELRSDPVKGEGLFATRDICVLEPICALPYSTFMALETEKLSTTCYSCLAVTSSHIPHIKGTAQEDISLKTCTGCSQVKFCGKECQTKAWKAYHKLECKIFDLYRHNFPPMMIRAAMRIVLLKDRGLLSKRYWDTLMNGLVSHEDVWKAAPENNITAMVRDIKFVTNSKMSLETLTRLFWVMRTNSIELPISVHGGIGTMLDPIFAKLNHNCNANVTLYRPWHTGKSGWNLESNPNAEQRSTFATIIPLRDIKEGEELTIFYSDPTLSVKERNTKHLMNYYFECTCARCIDDMKAATELEERIPVLSAQYVAWSEGVLRQLEQLQADEEGGHLAYDKASQAWEDGISQYLDHPALYTAGDFDQISLHLAVNGLQLGVFDKALINLLRSYFLIYPSRIPGRHNYSNIHIMFVMLETLDILLGINCQDKTVEVVKPADVKHSLRRLSKRGLSIQTLLYWRRRFCVHLRMCLETSAARDLLPLVAQMQERVAGHGGSGGSDAAFERDPFAEDAMKKCLRLSETRWRVVLQETGC</sequence>
<keyword evidence="3" id="KW-0862">Zinc</keyword>
<evidence type="ECO:0000256" key="2">
    <source>
        <dbReference type="ARBA" id="ARBA00022771"/>
    </source>
</evidence>
<dbReference type="PROSITE" id="PS50865">
    <property type="entry name" value="ZF_MYND_2"/>
    <property type="match status" value="1"/>
</dbReference>
<name>A0A0D2GL60_9EURO</name>
<evidence type="ECO:0000259" key="6">
    <source>
        <dbReference type="PROSITE" id="PS50280"/>
    </source>
</evidence>
<feature type="compositionally biased region" description="Basic and acidic residues" evidence="5">
    <location>
        <begin position="20"/>
        <end position="37"/>
    </location>
</feature>
<feature type="compositionally biased region" description="Polar residues" evidence="5">
    <location>
        <begin position="10"/>
        <end position="19"/>
    </location>
</feature>
<feature type="region of interest" description="Disordered" evidence="5">
    <location>
        <begin position="1"/>
        <end position="40"/>
    </location>
</feature>
<evidence type="ECO:0000256" key="4">
    <source>
        <dbReference type="PROSITE-ProRule" id="PRU00134"/>
    </source>
</evidence>
<dbReference type="GO" id="GO:0005634">
    <property type="term" value="C:nucleus"/>
    <property type="evidence" value="ECO:0007669"/>
    <property type="project" value="TreeGrafter"/>
</dbReference>
<dbReference type="CDD" id="cd20071">
    <property type="entry name" value="SET_SMYD"/>
    <property type="match status" value="1"/>
</dbReference>
<reference evidence="8 9" key="1">
    <citation type="submission" date="2015-01" db="EMBL/GenBank/DDBJ databases">
        <title>The Genome Sequence of Capronia semiimmersa CBS27337.</title>
        <authorList>
            <consortium name="The Broad Institute Genomics Platform"/>
            <person name="Cuomo C."/>
            <person name="de Hoog S."/>
            <person name="Gorbushina A."/>
            <person name="Stielow B."/>
            <person name="Teixiera M."/>
            <person name="Abouelleil A."/>
            <person name="Chapman S.B."/>
            <person name="Priest M."/>
            <person name="Young S.K."/>
            <person name="Wortman J."/>
            <person name="Nusbaum C."/>
            <person name="Birren B."/>
        </authorList>
    </citation>
    <scope>NUCLEOTIDE SEQUENCE [LARGE SCALE GENOMIC DNA]</scope>
    <source>
        <strain evidence="8 9">CBS 27337</strain>
    </source>
</reference>
<dbReference type="PANTHER" id="PTHR12197">
    <property type="entry name" value="HISTONE-LYSINE N-METHYLTRANSFERASE SMYD"/>
    <property type="match status" value="1"/>
</dbReference>
<dbReference type="Gene3D" id="6.10.140.2220">
    <property type="match status" value="1"/>
</dbReference>
<dbReference type="Pfam" id="PF00856">
    <property type="entry name" value="SET"/>
    <property type="match status" value="1"/>
</dbReference>
<dbReference type="GO" id="GO:0008270">
    <property type="term" value="F:zinc ion binding"/>
    <property type="evidence" value="ECO:0007669"/>
    <property type="project" value="UniProtKB-KW"/>
</dbReference>
<dbReference type="EMBL" id="KN846956">
    <property type="protein sequence ID" value="KIW73094.1"/>
    <property type="molecule type" value="Genomic_DNA"/>
</dbReference>
<keyword evidence="2 4" id="KW-0863">Zinc-finger</keyword>
<evidence type="ECO:0000256" key="5">
    <source>
        <dbReference type="SAM" id="MobiDB-lite"/>
    </source>
</evidence>
<dbReference type="HOGENOM" id="CLU_495205_0_0_1"/>
<dbReference type="InterPro" id="IPR001214">
    <property type="entry name" value="SET_dom"/>
</dbReference>
<dbReference type="InterPro" id="IPR046341">
    <property type="entry name" value="SET_dom_sf"/>
</dbReference>
<evidence type="ECO:0000313" key="8">
    <source>
        <dbReference type="EMBL" id="KIW73094.1"/>
    </source>
</evidence>
<feature type="domain" description="MYND-type" evidence="7">
    <location>
        <begin position="108"/>
        <end position="161"/>
    </location>
</feature>
<dbReference type="Gene3D" id="1.10.220.160">
    <property type="match status" value="1"/>
</dbReference>
<dbReference type="Proteomes" id="UP000054266">
    <property type="component" value="Unassembled WGS sequence"/>
</dbReference>
<dbReference type="AlphaFoldDB" id="A0A0D2GL60"/>
<accession>A0A0D2GL60</accession>
<dbReference type="InterPro" id="IPR050869">
    <property type="entry name" value="H3K4_H4K5_MeTrfase"/>
</dbReference>
<keyword evidence="9" id="KW-1185">Reference proteome</keyword>
<evidence type="ECO:0000256" key="3">
    <source>
        <dbReference type="ARBA" id="ARBA00022833"/>
    </source>
</evidence>
<dbReference type="Gene3D" id="2.170.270.10">
    <property type="entry name" value="SET domain"/>
    <property type="match status" value="1"/>
</dbReference>
<dbReference type="PROSITE" id="PS50280">
    <property type="entry name" value="SET"/>
    <property type="match status" value="1"/>
</dbReference>